<dbReference type="Proteomes" id="UP000698059">
    <property type="component" value="Unassembled WGS sequence"/>
</dbReference>
<reference evidence="2 3" key="1">
    <citation type="submission" date="2021-01" db="EMBL/GenBank/DDBJ databases">
        <title>Sequencing the genomes of 1000 actinobacteria strains.</title>
        <authorList>
            <person name="Klenk H.-P."/>
        </authorList>
    </citation>
    <scope>NUCLEOTIDE SEQUENCE [LARGE SCALE GENOMIC DNA]</scope>
    <source>
        <strain evidence="2 3">DSM 46000</strain>
    </source>
</reference>
<proteinExistence type="predicted"/>
<sequence length="68" mass="7308">MDIVELVMRLVVVAALVAPLVVMALRRPPAGGRFPAGTDDGWTWTPRAAAPTTPRVVRTSVTSRPRSL</sequence>
<feature type="transmembrane region" description="Helical" evidence="1">
    <location>
        <begin position="6"/>
        <end position="25"/>
    </location>
</feature>
<protein>
    <submittedName>
        <fullName evidence="2">Uncharacterized protein</fullName>
    </submittedName>
</protein>
<keyword evidence="1" id="KW-0812">Transmembrane</keyword>
<evidence type="ECO:0000313" key="2">
    <source>
        <dbReference type="EMBL" id="MBM7480792.1"/>
    </source>
</evidence>
<keyword evidence="1" id="KW-1133">Transmembrane helix</keyword>
<evidence type="ECO:0000313" key="3">
    <source>
        <dbReference type="Proteomes" id="UP000698059"/>
    </source>
</evidence>
<accession>A0ABS2LK53</accession>
<organism evidence="2 3">
    <name type="scientific">Oerskovia jenensis</name>
    <dbReference type="NCBI Taxonomy" id="162169"/>
    <lineage>
        <taxon>Bacteria</taxon>
        <taxon>Bacillati</taxon>
        <taxon>Actinomycetota</taxon>
        <taxon>Actinomycetes</taxon>
        <taxon>Micrococcales</taxon>
        <taxon>Cellulomonadaceae</taxon>
        <taxon>Oerskovia</taxon>
    </lineage>
</organism>
<gene>
    <name evidence="2" type="ORF">JOD49_003712</name>
</gene>
<keyword evidence="3" id="KW-1185">Reference proteome</keyword>
<name>A0ABS2LK53_9CELL</name>
<evidence type="ECO:0000256" key="1">
    <source>
        <dbReference type="SAM" id="Phobius"/>
    </source>
</evidence>
<keyword evidence="1" id="KW-0472">Membrane</keyword>
<comment type="caution">
    <text evidence="2">The sequence shown here is derived from an EMBL/GenBank/DDBJ whole genome shotgun (WGS) entry which is preliminary data.</text>
</comment>
<dbReference type="EMBL" id="JAFBBO010000001">
    <property type="protein sequence ID" value="MBM7480792.1"/>
    <property type="molecule type" value="Genomic_DNA"/>
</dbReference>
<dbReference type="RefSeq" id="WP_205308498.1">
    <property type="nucleotide sequence ID" value="NZ_BAAAVF010000001.1"/>
</dbReference>